<evidence type="ECO:0000256" key="4">
    <source>
        <dbReference type="ARBA" id="ARBA00023163"/>
    </source>
</evidence>
<proteinExistence type="inferred from homology"/>
<dbReference type="Pfam" id="PF03466">
    <property type="entry name" value="LysR_substrate"/>
    <property type="match status" value="1"/>
</dbReference>
<dbReference type="InterPro" id="IPR036388">
    <property type="entry name" value="WH-like_DNA-bd_sf"/>
</dbReference>
<name>A0ABV3RF18_9SPHN</name>
<dbReference type="Pfam" id="PF00126">
    <property type="entry name" value="HTH_1"/>
    <property type="match status" value="1"/>
</dbReference>
<comment type="caution">
    <text evidence="6">The sequence shown here is derived from an EMBL/GenBank/DDBJ whole genome shotgun (WGS) entry which is preliminary data.</text>
</comment>
<protein>
    <submittedName>
        <fullName evidence="6">LysR family transcriptional regulator</fullName>
    </submittedName>
</protein>
<comment type="similarity">
    <text evidence="1">Belongs to the LysR transcriptional regulatory family.</text>
</comment>
<dbReference type="PRINTS" id="PR00039">
    <property type="entry name" value="HTHLYSR"/>
</dbReference>
<dbReference type="SUPFAM" id="SSF53850">
    <property type="entry name" value="Periplasmic binding protein-like II"/>
    <property type="match status" value="1"/>
</dbReference>
<dbReference type="Proteomes" id="UP001556118">
    <property type="component" value="Unassembled WGS sequence"/>
</dbReference>
<dbReference type="InterPro" id="IPR005119">
    <property type="entry name" value="LysR_subst-bd"/>
</dbReference>
<dbReference type="EMBL" id="JBFNXR010000052">
    <property type="protein sequence ID" value="MEW9856423.1"/>
    <property type="molecule type" value="Genomic_DNA"/>
</dbReference>
<gene>
    <name evidence="6" type="ORF">ABUH87_14890</name>
</gene>
<evidence type="ECO:0000313" key="6">
    <source>
        <dbReference type="EMBL" id="MEW9856423.1"/>
    </source>
</evidence>
<dbReference type="Gene3D" id="1.10.10.10">
    <property type="entry name" value="Winged helix-like DNA-binding domain superfamily/Winged helix DNA-binding domain"/>
    <property type="match status" value="1"/>
</dbReference>
<evidence type="ECO:0000256" key="3">
    <source>
        <dbReference type="ARBA" id="ARBA00023125"/>
    </source>
</evidence>
<evidence type="ECO:0000259" key="5">
    <source>
        <dbReference type="PROSITE" id="PS50931"/>
    </source>
</evidence>
<dbReference type="InterPro" id="IPR036390">
    <property type="entry name" value="WH_DNA-bd_sf"/>
</dbReference>
<dbReference type="RefSeq" id="WP_367774870.1">
    <property type="nucleotide sequence ID" value="NZ_JBFNXR010000052.1"/>
</dbReference>
<keyword evidence="3" id="KW-0238">DNA-binding</keyword>
<dbReference type="PANTHER" id="PTHR30126:SF98">
    <property type="entry name" value="HTH-TYPE TRANSCRIPTIONAL ACTIVATOR BAUR"/>
    <property type="match status" value="1"/>
</dbReference>
<reference evidence="6 7" key="1">
    <citation type="submission" date="2024-06" db="EMBL/GenBank/DDBJ databases">
        <title>Novosphingobium rhizovicinus M1R2S20.</title>
        <authorList>
            <person name="Sun J.-Q."/>
        </authorList>
    </citation>
    <scope>NUCLEOTIDE SEQUENCE [LARGE SCALE GENOMIC DNA]</scope>
    <source>
        <strain evidence="6 7">M1R2S20</strain>
    </source>
</reference>
<organism evidence="6 7">
    <name type="scientific">Novosphingobium rhizovicinum</name>
    <dbReference type="NCBI Taxonomy" id="3228928"/>
    <lineage>
        <taxon>Bacteria</taxon>
        <taxon>Pseudomonadati</taxon>
        <taxon>Pseudomonadota</taxon>
        <taxon>Alphaproteobacteria</taxon>
        <taxon>Sphingomonadales</taxon>
        <taxon>Sphingomonadaceae</taxon>
        <taxon>Novosphingobium</taxon>
    </lineage>
</organism>
<accession>A0ABV3RF18</accession>
<dbReference type="InterPro" id="IPR000847">
    <property type="entry name" value="LysR_HTH_N"/>
</dbReference>
<dbReference type="SUPFAM" id="SSF46785">
    <property type="entry name" value="Winged helix' DNA-binding domain"/>
    <property type="match status" value="1"/>
</dbReference>
<feature type="domain" description="HTH lysR-type" evidence="5">
    <location>
        <begin position="2"/>
        <end position="59"/>
    </location>
</feature>
<keyword evidence="7" id="KW-1185">Reference proteome</keyword>
<dbReference type="Gene3D" id="3.40.190.10">
    <property type="entry name" value="Periplasmic binding protein-like II"/>
    <property type="match status" value="2"/>
</dbReference>
<dbReference type="PANTHER" id="PTHR30126">
    <property type="entry name" value="HTH-TYPE TRANSCRIPTIONAL REGULATOR"/>
    <property type="match status" value="1"/>
</dbReference>
<keyword evidence="4" id="KW-0804">Transcription</keyword>
<sequence>MLELRRLRYLVVLAKRLSYSRAAEDLGLSQSALSRAIQSLERELDVRLFDRDRAGVMLTEQGRWIVEKAEALLISATDFEHQVGFVARGEEGRTRFGLPAVPAAVLLPALAPRLREMPEFAHEVIVAEPEHLWLQLAMGEIEFMVCAEWSSVWPIPASMPVKRESLGHFPVSLIVRQDHPLLREGSGRRDFPLLVSNKTEVSSQTAATVRARLAASMQFIGDLAAARSLVKETDAIWLTCSYVVAEDIVNGVLAQLPLPEELEERATEVFRYSLVRRTLSPTVVEIEGAFRKRIEEVAQAVPSPQP</sequence>
<evidence type="ECO:0000256" key="2">
    <source>
        <dbReference type="ARBA" id="ARBA00023015"/>
    </source>
</evidence>
<dbReference type="PROSITE" id="PS50931">
    <property type="entry name" value="HTH_LYSR"/>
    <property type="match status" value="1"/>
</dbReference>
<evidence type="ECO:0000256" key="1">
    <source>
        <dbReference type="ARBA" id="ARBA00009437"/>
    </source>
</evidence>
<keyword evidence="2" id="KW-0805">Transcription regulation</keyword>
<evidence type="ECO:0000313" key="7">
    <source>
        <dbReference type="Proteomes" id="UP001556118"/>
    </source>
</evidence>